<gene>
    <name evidence="6" type="ORF">PIB30_114883</name>
</gene>
<evidence type="ECO:0000313" key="6">
    <source>
        <dbReference type="EMBL" id="MED6154671.1"/>
    </source>
</evidence>
<proteinExistence type="predicted"/>
<dbReference type="SMART" id="SM00575">
    <property type="entry name" value="ZnF_PMZ"/>
    <property type="match status" value="1"/>
</dbReference>
<keyword evidence="3" id="KW-0862">Zinc</keyword>
<evidence type="ECO:0000256" key="3">
    <source>
        <dbReference type="ARBA" id="ARBA00022833"/>
    </source>
</evidence>
<protein>
    <recommendedName>
        <fullName evidence="5">SWIM-type domain-containing protein</fullName>
    </recommendedName>
</protein>
<sequence length="94" mass="10593">MNVYQFDRSRSAFTVEEFEAIQGSRQARSYQVLLQDRKCDCGYFQALHIPCRHALAVCSLNRWLLNRGDPELVALEPAPALAPAPRPARHGPLS</sequence>
<evidence type="ECO:0000256" key="2">
    <source>
        <dbReference type="ARBA" id="ARBA00022771"/>
    </source>
</evidence>
<keyword evidence="1" id="KW-0479">Metal-binding</keyword>
<dbReference type="EMBL" id="JASCZI010101904">
    <property type="protein sequence ID" value="MED6154671.1"/>
    <property type="molecule type" value="Genomic_DNA"/>
</dbReference>
<dbReference type="InterPro" id="IPR006564">
    <property type="entry name" value="Znf_PMZ"/>
</dbReference>
<evidence type="ECO:0000313" key="7">
    <source>
        <dbReference type="Proteomes" id="UP001341840"/>
    </source>
</evidence>
<name>A0ABU6U0R0_9FABA</name>
<evidence type="ECO:0000256" key="1">
    <source>
        <dbReference type="ARBA" id="ARBA00022723"/>
    </source>
</evidence>
<dbReference type="PROSITE" id="PS50966">
    <property type="entry name" value="ZF_SWIM"/>
    <property type="match status" value="1"/>
</dbReference>
<accession>A0ABU6U0R0</accession>
<reference evidence="6 7" key="1">
    <citation type="journal article" date="2023" name="Plants (Basel)">
        <title>Bridging the Gap: Combining Genomics and Transcriptomics Approaches to Understand Stylosanthes scabra, an Orphan Legume from the Brazilian Caatinga.</title>
        <authorList>
            <person name="Ferreira-Neto J.R.C."/>
            <person name="da Silva M.D."/>
            <person name="Binneck E."/>
            <person name="de Melo N.F."/>
            <person name="da Silva R.H."/>
            <person name="de Melo A.L.T.M."/>
            <person name="Pandolfi V."/>
            <person name="Bustamante F.O."/>
            <person name="Brasileiro-Vidal A.C."/>
            <person name="Benko-Iseppon A.M."/>
        </authorList>
    </citation>
    <scope>NUCLEOTIDE SEQUENCE [LARGE SCALE GENOMIC DNA]</scope>
    <source>
        <tissue evidence="6">Leaves</tissue>
    </source>
</reference>
<keyword evidence="7" id="KW-1185">Reference proteome</keyword>
<keyword evidence="2 4" id="KW-0863">Zinc-finger</keyword>
<feature type="domain" description="SWIM-type" evidence="5">
    <location>
        <begin position="30"/>
        <end position="62"/>
    </location>
</feature>
<dbReference type="Pfam" id="PF04434">
    <property type="entry name" value="SWIM"/>
    <property type="match status" value="1"/>
</dbReference>
<dbReference type="InterPro" id="IPR007527">
    <property type="entry name" value="Znf_SWIM"/>
</dbReference>
<evidence type="ECO:0000259" key="5">
    <source>
        <dbReference type="PROSITE" id="PS50966"/>
    </source>
</evidence>
<dbReference type="Proteomes" id="UP001341840">
    <property type="component" value="Unassembled WGS sequence"/>
</dbReference>
<comment type="caution">
    <text evidence="6">The sequence shown here is derived from an EMBL/GenBank/DDBJ whole genome shotgun (WGS) entry which is preliminary data.</text>
</comment>
<evidence type="ECO:0000256" key="4">
    <source>
        <dbReference type="PROSITE-ProRule" id="PRU00325"/>
    </source>
</evidence>
<organism evidence="6 7">
    <name type="scientific">Stylosanthes scabra</name>
    <dbReference type="NCBI Taxonomy" id="79078"/>
    <lineage>
        <taxon>Eukaryota</taxon>
        <taxon>Viridiplantae</taxon>
        <taxon>Streptophyta</taxon>
        <taxon>Embryophyta</taxon>
        <taxon>Tracheophyta</taxon>
        <taxon>Spermatophyta</taxon>
        <taxon>Magnoliopsida</taxon>
        <taxon>eudicotyledons</taxon>
        <taxon>Gunneridae</taxon>
        <taxon>Pentapetalae</taxon>
        <taxon>rosids</taxon>
        <taxon>fabids</taxon>
        <taxon>Fabales</taxon>
        <taxon>Fabaceae</taxon>
        <taxon>Papilionoideae</taxon>
        <taxon>50 kb inversion clade</taxon>
        <taxon>dalbergioids sensu lato</taxon>
        <taxon>Dalbergieae</taxon>
        <taxon>Pterocarpus clade</taxon>
        <taxon>Stylosanthes</taxon>
    </lineage>
</organism>
<feature type="non-terminal residue" evidence="6">
    <location>
        <position position="94"/>
    </location>
</feature>